<reference evidence="2" key="1">
    <citation type="journal article" date="2013" name="Nature">
        <title>Pan genome of the phytoplankton Emiliania underpins its global distribution.</title>
        <authorList>
            <person name="Read B.A."/>
            <person name="Kegel J."/>
            <person name="Klute M.J."/>
            <person name="Kuo A."/>
            <person name="Lefebvre S.C."/>
            <person name="Maumus F."/>
            <person name="Mayer C."/>
            <person name="Miller J."/>
            <person name="Monier A."/>
            <person name="Salamov A."/>
            <person name="Young J."/>
            <person name="Aguilar M."/>
            <person name="Claverie J.M."/>
            <person name="Frickenhaus S."/>
            <person name="Gonzalez K."/>
            <person name="Herman E.K."/>
            <person name="Lin Y.C."/>
            <person name="Napier J."/>
            <person name="Ogata H."/>
            <person name="Sarno A.F."/>
            <person name="Shmutz J."/>
            <person name="Schroeder D."/>
            <person name="de Vargas C."/>
            <person name="Verret F."/>
            <person name="von Dassow P."/>
            <person name="Valentin K."/>
            <person name="Van de Peer Y."/>
            <person name="Wheeler G."/>
            <person name="Dacks J.B."/>
            <person name="Delwiche C.F."/>
            <person name="Dyhrman S.T."/>
            <person name="Glockner G."/>
            <person name="John U."/>
            <person name="Richards T."/>
            <person name="Worden A.Z."/>
            <person name="Zhang X."/>
            <person name="Grigoriev I.V."/>
            <person name="Allen A.E."/>
            <person name="Bidle K."/>
            <person name="Borodovsky M."/>
            <person name="Bowler C."/>
            <person name="Brownlee C."/>
            <person name="Cock J.M."/>
            <person name="Elias M."/>
            <person name="Gladyshev V.N."/>
            <person name="Groth M."/>
            <person name="Guda C."/>
            <person name="Hadaegh A."/>
            <person name="Iglesias-Rodriguez M.D."/>
            <person name="Jenkins J."/>
            <person name="Jones B.M."/>
            <person name="Lawson T."/>
            <person name="Leese F."/>
            <person name="Lindquist E."/>
            <person name="Lobanov A."/>
            <person name="Lomsadze A."/>
            <person name="Malik S.B."/>
            <person name="Marsh M.E."/>
            <person name="Mackinder L."/>
            <person name="Mock T."/>
            <person name="Mueller-Roeber B."/>
            <person name="Pagarete A."/>
            <person name="Parker M."/>
            <person name="Probert I."/>
            <person name="Quesneville H."/>
            <person name="Raines C."/>
            <person name="Rensing S.A."/>
            <person name="Riano-Pachon D.M."/>
            <person name="Richier S."/>
            <person name="Rokitta S."/>
            <person name="Shiraiwa Y."/>
            <person name="Soanes D.M."/>
            <person name="van der Giezen M."/>
            <person name="Wahlund T.M."/>
            <person name="Williams B."/>
            <person name="Wilson W."/>
            <person name="Wolfe G."/>
            <person name="Wurch L.L."/>
        </authorList>
    </citation>
    <scope>NUCLEOTIDE SEQUENCE</scope>
</reference>
<organism evidence="1 2">
    <name type="scientific">Emiliania huxleyi (strain CCMP1516)</name>
    <dbReference type="NCBI Taxonomy" id="280463"/>
    <lineage>
        <taxon>Eukaryota</taxon>
        <taxon>Haptista</taxon>
        <taxon>Haptophyta</taxon>
        <taxon>Prymnesiophyceae</taxon>
        <taxon>Isochrysidales</taxon>
        <taxon>Noelaerhabdaceae</taxon>
        <taxon>Emiliania</taxon>
    </lineage>
</organism>
<evidence type="ECO:0000313" key="1">
    <source>
        <dbReference type="EnsemblProtists" id="EOD14557"/>
    </source>
</evidence>
<dbReference type="Pfam" id="PF13563">
    <property type="entry name" value="2_5_RNA_ligase2"/>
    <property type="match status" value="1"/>
</dbReference>
<dbReference type="SUPFAM" id="SSF55144">
    <property type="entry name" value="LigT-like"/>
    <property type="match status" value="1"/>
</dbReference>
<dbReference type="Proteomes" id="UP000013827">
    <property type="component" value="Unassembled WGS sequence"/>
</dbReference>
<dbReference type="EnsemblProtists" id="EOD14557">
    <property type="protein sequence ID" value="EOD14557"/>
    <property type="gene ID" value="EMIHUDRAFT_196960"/>
</dbReference>
<name>A0A0D3ITH2_EMIH1</name>
<accession>A0A0D3ITH2</accession>
<sequence>MPAKRRFAGIPRRDIGWAIKKSALYQEVPKPQHLHEVSVVRFAAACRRCADWLPVRIALRGANAANERTLAFDVMKRTRQRWLTVARMDSKQHFSVWLLVPEPQRATVVAAMKAAADTHGLATSEPHITLLGDAGAGTEAEMTAKLAALAGIGAVPCIFAKSGAVTAGIGADGTVPWNQSAVAVPAPTPELSRAHRTARQAFRGESVEAVTLEGWAPPIRQPHLSLAYGNPPELVATLDTPPDYVADTAAVFSCTPPTLAGVPNWREVARTSLVAKGTSL</sequence>
<proteinExistence type="predicted"/>
<dbReference type="GeneID" id="17260842"/>
<protein>
    <recommendedName>
        <fullName evidence="3">Protein kinase A anchor protein nuclear localisation signal domain-containing protein</fullName>
    </recommendedName>
</protein>
<evidence type="ECO:0000313" key="2">
    <source>
        <dbReference type="Proteomes" id="UP000013827"/>
    </source>
</evidence>
<keyword evidence="2" id="KW-1185">Reference proteome</keyword>
<dbReference type="HOGENOM" id="CLU_995474_0_0_1"/>
<dbReference type="RefSeq" id="XP_005766986.1">
    <property type="nucleotide sequence ID" value="XM_005766929.1"/>
</dbReference>
<dbReference type="PaxDb" id="2903-EOD14557"/>
<dbReference type="AlphaFoldDB" id="A0A0D3ITH2"/>
<reference evidence="1" key="2">
    <citation type="submission" date="2024-10" db="UniProtKB">
        <authorList>
            <consortium name="EnsemblProtists"/>
        </authorList>
    </citation>
    <scope>IDENTIFICATION</scope>
</reference>
<evidence type="ECO:0008006" key="3">
    <source>
        <dbReference type="Google" id="ProtNLM"/>
    </source>
</evidence>
<dbReference type="InterPro" id="IPR009097">
    <property type="entry name" value="Cyclic_Pdiesterase"/>
</dbReference>
<dbReference type="Gene3D" id="3.90.1140.10">
    <property type="entry name" value="Cyclic phosphodiesterase"/>
    <property type="match status" value="1"/>
</dbReference>
<dbReference type="KEGG" id="ehx:EMIHUDRAFT_196960"/>